<proteinExistence type="predicted"/>
<evidence type="ECO:0000313" key="1">
    <source>
        <dbReference type="EMBL" id="KRY95539.1"/>
    </source>
</evidence>
<organism evidence="1 2">
    <name type="scientific">Trichinella pseudospiralis</name>
    <name type="common">Parasitic roundworm</name>
    <dbReference type="NCBI Taxonomy" id="6337"/>
    <lineage>
        <taxon>Eukaryota</taxon>
        <taxon>Metazoa</taxon>
        <taxon>Ecdysozoa</taxon>
        <taxon>Nematoda</taxon>
        <taxon>Enoplea</taxon>
        <taxon>Dorylaimia</taxon>
        <taxon>Trichinellida</taxon>
        <taxon>Trichinellidae</taxon>
        <taxon>Trichinella</taxon>
    </lineage>
</organism>
<protein>
    <submittedName>
        <fullName evidence="1">Uncharacterized protein</fullName>
    </submittedName>
</protein>
<feature type="non-terminal residue" evidence="1">
    <location>
        <position position="14"/>
    </location>
</feature>
<dbReference type="EMBL" id="JYDS01004050">
    <property type="protein sequence ID" value="KRY95539.1"/>
    <property type="molecule type" value="Genomic_DNA"/>
</dbReference>
<evidence type="ECO:0000313" key="2">
    <source>
        <dbReference type="Proteomes" id="UP000054805"/>
    </source>
</evidence>
<gene>
    <name evidence="1" type="ORF">T4B_514</name>
</gene>
<name>A0A0V1GD15_TRIPS</name>
<keyword evidence="2" id="KW-1185">Reference proteome</keyword>
<accession>A0A0V1GD15</accession>
<comment type="caution">
    <text evidence="1">The sequence shown here is derived from an EMBL/GenBank/DDBJ whole genome shotgun (WGS) entry which is preliminary data.</text>
</comment>
<reference evidence="1 2" key="1">
    <citation type="submission" date="2015-01" db="EMBL/GenBank/DDBJ databases">
        <title>Evolution of Trichinella species and genotypes.</title>
        <authorList>
            <person name="Korhonen P.K."/>
            <person name="Edoardo P."/>
            <person name="Giuseppe L.R."/>
            <person name="Gasser R.B."/>
        </authorList>
    </citation>
    <scope>NUCLEOTIDE SEQUENCE [LARGE SCALE GENOMIC DNA]</scope>
    <source>
        <strain evidence="1">ISS588</strain>
    </source>
</reference>
<dbReference type="Proteomes" id="UP000054805">
    <property type="component" value="Unassembled WGS sequence"/>
</dbReference>
<sequence>MSTHVKYGEELKKV</sequence>